<reference evidence="2 4" key="2">
    <citation type="submission" date="2014-01" db="EMBL/GenBank/DDBJ databases">
        <title>Draft genome sequencing of Bacillus alcalophilus CGMCC 1.3604.</title>
        <authorList>
            <person name="Yang J."/>
            <person name="Diao L."/>
            <person name="Yang S."/>
        </authorList>
    </citation>
    <scope>NUCLEOTIDE SEQUENCE [LARGE SCALE GENOMIC DNA]</scope>
    <source>
        <strain evidence="2 4">CGMCC 1.3604</strain>
    </source>
</reference>
<keyword evidence="3" id="KW-1185">Reference proteome</keyword>
<organism evidence="1 3">
    <name type="scientific">Alkalihalobacillus alcalophilus ATCC 27647 = CGMCC 1.3604</name>
    <dbReference type="NCBI Taxonomy" id="1218173"/>
    <lineage>
        <taxon>Bacteria</taxon>
        <taxon>Bacillati</taxon>
        <taxon>Bacillota</taxon>
        <taxon>Bacilli</taxon>
        <taxon>Bacillales</taxon>
        <taxon>Bacillaceae</taxon>
        <taxon>Alkalihalobacillus</taxon>
    </lineage>
</organism>
<evidence type="ECO:0000313" key="4">
    <source>
        <dbReference type="Proteomes" id="UP000297014"/>
    </source>
</evidence>
<accession>A0A094XCU9</accession>
<dbReference type="Proteomes" id="UP000297014">
    <property type="component" value="Unassembled WGS sequence"/>
</dbReference>
<protein>
    <recommendedName>
        <fullName evidence="5">Bacterial toxin 35 domain-containing protein</fullName>
    </recommendedName>
</protein>
<evidence type="ECO:0000313" key="1">
    <source>
        <dbReference type="EMBL" id="KGA96630.1"/>
    </source>
</evidence>
<comment type="caution">
    <text evidence="1">The sequence shown here is derived from an EMBL/GenBank/DDBJ whole genome shotgun (WGS) entry which is preliminary data.</text>
</comment>
<proteinExistence type="predicted"/>
<dbReference type="NCBIfam" id="NF038340">
    <property type="entry name" value="SAR2788_fam"/>
    <property type="match status" value="1"/>
</dbReference>
<dbReference type="AlphaFoldDB" id="A0A094XCU9"/>
<dbReference type="EMBL" id="ALPT02000052">
    <property type="protein sequence ID" value="KGA96630.1"/>
    <property type="molecule type" value="Genomic_DNA"/>
</dbReference>
<name>A0A094XCU9_ALKAL</name>
<evidence type="ECO:0000313" key="3">
    <source>
        <dbReference type="Proteomes" id="UP000002754"/>
    </source>
</evidence>
<dbReference type="EMBL" id="JALP01000031">
    <property type="protein sequence ID" value="THG91986.1"/>
    <property type="molecule type" value="Genomic_DNA"/>
</dbReference>
<dbReference type="Proteomes" id="UP000002754">
    <property type="component" value="Unassembled WGS sequence"/>
</dbReference>
<reference evidence="1 3" key="1">
    <citation type="journal article" date="2014" name="Genome Announc.">
        <title>Draft Genome Sequence of Bacillus alcalophilus AV1934, a Classic Alkaliphile Isolated from Human Feces in 1934.</title>
        <authorList>
            <person name="Attie O."/>
            <person name="Jayaprakash A."/>
            <person name="Shah H."/>
            <person name="Paulsen I.T."/>
            <person name="Morino M."/>
            <person name="Takahashi Y."/>
            <person name="Narumi I."/>
            <person name="Sachidanandam R."/>
            <person name="Satoh K."/>
            <person name="Ito M."/>
            <person name="Krulwich T.A."/>
        </authorList>
    </citation>
    <scope>NUCLEOTIDE SEQUENCE [LARGE SCALE GENOMIC DNA]</scope>
    <source>
        <strain evidence="1 3">AV1934</strain>
    </source>
</reference>
<gene>
    <name evidence="2" type="ORF">AJ85_21610</name>
    <name evidence="1" type="ORF">BALCAV_0215015</name>
</gene>
<dbReference type="eggNOG" id="ENOG50330K8">
    <property type="taxonomic scope" value="Bacteria"/>
</dbReference>
<evidence type="ECO:0008006" key="5">
    <source>
        <dbReference type="Google" id="ProtNLM"/>
    </source>
</evidence>
<dbReference type="STRING" id="1218173.BALCAV_0215015"/>
<sequence>MKIAKKIFSVFLIVCLITTVMPYDLLHNVKADDVESDHEFILTNEEQDVVEESLNDELSTELDTENNEELHVEVAEVSRDFLIVETTYEDDENEAKFEMEFSFETEEIIMITEHREEGKVVEGQYEIEILEVNDDSYVFNFIDLNTGEEHIVDSTKIEASALPVAIYFIGSQVARITVQHIGKKAILKIGKKTFQAKSKDAAKKATVNFSNFTTNAGGKTVYFTKSKMQHILQNHHPNYWTGKSGKSMFDPSLSVNQVKNIVTNVINSNKTTIGNALKKGNSVNVYKTINGVRYKVNIGKDGYVKSAYPV</sequence>
<evidence type="ECO:0000313" key="2">
    <source>
        <dbReference type="EMBL" id="THG91986.1"/>
    </source>
</evidence>
<dbReference type="RefSeq" id="WP_003320767.1">
    <property type="nucleotide sequence ID" value="NZ_ALPT02000052.1"/>
</dbReference>